<accession>A0A099YXL0</accession>
<evidence type="ECO:0000259" key="3">
    <source>
        <dbReference type="Pfam" id="PF00692"/>
    </source>
</evidence>
<protein>
    <recommendedName>
        <fullName evidence="3">dUTPase-like domain-containing protein</fullName>
    </recommendedName>
</protein>
<dbReference type="Gene3D" id="2.70.40.10">
    <property type="match status" value="1"/>
</dbReference>
<dbReference type="InterPro" id="IPR051592">
    <property type="entry name" value="HERV-K_Pro_peptidase_A2"/>
</dbReference>
<reference evidence="4 5" key="1">
    <citation type="submission" date="2014-06" db="EMBL/GenBank/DDBJ databases">
        <title>Genome evolution of avian class.</title>
        <authorList>
            <person name="Zhang G."/>
            <person name="Li C."/>
        </authorList>
    </citation>
    <scope>NUCLEOTIDE SEQUENCE [LARGE SCALE GENOMIC DNA]</scope>
    <source>
        <strain evidence="4">BGI_N309</strain>
    </source>
</reference>
<evidence type="ECO:0000256" key="1">
    <source>
        <dbReference type="ARBA" id="ARBA00022670"/>
    </source>
</evidence>
<dbReference type="Pfam" id="PF00692">
    <property type="entry name" value="dUTPase"/>
    <property type="match status" value="1"/>
</dbReference>
<sequence>GSLGIDLATAVNVCLRDTSPMRVPSQFKGLPWSEDKSGGLLLGRSSTGMSGVFVVPGIIDSDSEGVIEMVVYTLTPLVTIVKGSRLAQIVPLQNLLGTINPQVSSLPLRKQNGFGSTGGQALLTLNMKHRPLVRVQVSFRGQKVYCQGLMDTSADCTIVS</sequence>
<dbReference type="AlphaFoldDB" id="A0A099YXL0"/>
<gene>
    <name evidence="4" type="ORF">N309_00830</name>
</gene>
<keyword evidence="2" id="KW-0378">Hydrolase</keyword>
<dbReference type="EMBL" id="KL886209">
    <property type="protein sequence ID" value="KGL73673.1"/>
    <property type="molecule type" value="Genomic_DNA"/>
</dbReference>
<organism evidence="4 5">
    <name type="scientific">Tinamus guttatus</name>
    <name type="common">White-throated tinamou</name>
    <dbReference type="NCBI Taxonomy" id="94827"/>
    <lineage>
        <taxon>Eukaryota</taxon>
        <taxon>Metazoa</taxon>
        <taxon>Chordata</taxon>
        <taxon>Craniata</taxon>
        <taxon>Vertebrata</taxon>
        <taxon>Euteleostomi</taxon>
        <taxon>Archelosauria</taxon>
        <taxon>Archosauria</taxon>
        <taxon>Dinosauria</taxon>
        <taxon>Saurischia</taxon>
        <taxon>Theropoda</taxon>
        <taxon>Coelurosauria</taxon>
        <taxon>Aves</taxon>
        <taxon>Palaeognathae</taxon>
        <taxon>Tinamiformes</taxon>
        <taxon>Tinamidae</taxon>
        <taxon>Tinamus</taxon>
    </lineage>
</organism>
<evidence type="ECO:0000313" key="4">
    <source>
        <dbReference type="EMBL" id="KGL73673.1"/>
    </source>
</evidence>
<keyword evidence="1" id="KW-0645">Protease</keyword>
<dbReference type="GO" id="GO:0004190">
    <property type="term" value="F:aspartic-type endopeptidase activity"/>
    <property type="evidence" value="ECO:0007669"/>
    <property type="project" value="UniProtKB-KW"/>
</dbReference>
<dbReference type="InterPro" id="IPR036157">
    <property type="entry name" value="dUTPase-like_sf"/>
</dbReference>
<dbReference type="PANTHER" id="PTHR19422:SF123">
    <property type="entry name" value="RT1 CLASS I, LOCUS CE15"/>
    <property type="match status" value="1"/>
</dbReference>
<dbReference type="STRING" id="94827.A0A099YXL0"/>
<name>A0A099YXL0_TINGU</name>
<dbReference type="Proteomes" id="UP000053641">
    <property type="component" value="Unassembled WGS sequence"/>
</dbReference>
<evidence type="ECO:0000313" key="5">
    <source>
        <dbReference type="Proteomes" id="UP000053641"/>
    </source>
</evidence>
<feature type="domain" description="dUTPase-like" evidence="3">
    <location>
        <begin position="3"/>
        <end position="118"/>
    </location>
</feature>
<keyword evidence="5" id="KW-1185">Reference proteome</keyword>
<dbReference type="GO" id="GO:0006508">
    <property type="term" value="P:proteolysis"/>
    <property type="evidence" value="ECO:0007669"/>
    <property type="project" value="UniProtKB-KW"/>
</dbReference>
<feature type="non-terminal residue" evidence="4">
    <location>
        <position position="1"/>
    </location>
</feature>
<dbReference type="PANTHER" id="PTHR19422">
    <property type="entry name" value="GAG RETROVIRAL POLYPROTEIN"/>
    <property type="match status" value="1"/>
</dbReference>
<evidence type="ECO:0000256" key="2">
    <source>
        <dbReference type="ARBA" id="ARBA00022750"/>
    </source>
</evidence>
<keyword evidence="2" id="KW-0064">Aspartyl protease</keyword>
<feature type="non-terminal residue" evidence="4">
    <location>
        <position position="160"/>
    </location>
</feature>
<dbReference type="InterPro" id="IPR029054">
    <property type="entry name" value="dUTPase-like"/>
</dbReference>
<dbReference type="SUPFAM" id="SSF51283">
    <property type="entry name" value="dUTPase-like"/>
    <property type="match status" value="1"/>
</dbReference>
<proteinExistence type="predicted"/>